<dbReference type="InterPro" id="IPR029033">
    <property type="entry name" value="His_PPase_superfam"/>
</dbReference>
<dbReference type="InterPro" id="IPR013078">
    <property type="entry name" value="His_Pase_superF_clade-1"/>
</dbReference>
<dbReference type="Proteomes" id="UP000467840">
    <property type="component" value="Chromosome 4"/>
</dbReference>
<keyword evidence="3" id="KW-1185">Reference proteome</keyword>
<dbReference type="EMBL" id="JAAGAX010000010">
    <property type="protein sequence ID" value="KAF2300753.1"/>
    <property type="molecule type" value="Genomic_DNA"/>
</dbReference>
<evidence type="ECO:0000256" key="1">
    <source>
        <dbReference type="ARBA" id="ARBA00038362"/>
    </source>
</evidence>
<comment type="caution">
    <text evidence="2">The sequence shown here is derived from an EMBL/GenBank/DDBJ whole genome shotgun (WGS) entry which is preliminary data.</text>
</comment>
<accession>A0A6A6LKW4</accession>
<evidence type="ECO:0000313" key="3">
    <source>
        <dbReference type="Proteomes" id="UP000467840"/>
    </source>
</evidence>
<dbReference type="InterPro" id="IPR050275">
    <property type="entry name" value="PGM_Phosphatase"/>
</dbReference>
<dbReference type="GO" id="GO:0005829">
    <property type="term" value="C:cytosol"/>
    <property type="evidence" value="ECO:0007669"/>
    <property type="project" value="TreeGrafter"/>
</dbReference>
<evidence type="ECO:0000313" key="2">
    <source>
        <dbReference type="EMBL" id="KAF2300753.1"/>
    </source>
</evidence>
<dbReference type="GO" id="GO:0016791">
    <property type="term" value="F:phosphatase activity"/>
    <property type="evidence" value="ECO:0007669"/>
    <property type="project" value="TreeGrafter"/>
</dbReference>
<dbReference type="Gene3D" id="3.40.50.1240">
    <property type="entry name" value="Phosphoglycerate mutase-like"/>
    <property type="match status" value="1"/>
</dbReference>
<gene>
    <name evidence="2" type="ORF">GH714_015516</name>
</gene>
<dbReference type="SUPFAM" id="SSF53254">
    <property type="entry name" value="Phosphoglycerate mutase-like"/>
    <property type="match status" value="1"/>
</dbReference>
<dbReference type="Pfam" id="PF00300">
    <property type="entry name" value="His_Phos_1"/>
    <property type="match status" value="2"/>
</dbReference>
<comment type="similarity">
    <text evidence="1">Belongs to the phosphoglycerate mutase family.</text>
</comment>
<protein>
    <submittedName>
        <fullName evidence="2">Uncharacterized protein</fullName>
    </submittedName>
</protein>
<proteinExistence type="inferred from homology"/>
<dbReference type="PANTHER" id="PTHR48100:SF34">
    <property type="entry name" value="PHOSPHOGLYCERATE MUTASE-LIKE PROTEIN 4"/>
    <property type="match status" value="1"/>
</dbReference>
<dbReference type="PANTHER" id="PTHR48100">
    <property type="entry name" value="BROAD-SPECIFICITY PHOSPHATASE YOR283W-RELATED"/>
    <property type="match status" value="1"/>
</dbReference>
<dbReference type="AlphaFoldDB" id="A0A6A6LKW4"/>
<sequence length="245" mass="27109">MIFEVCFLESSPGIDITFLVLHGHLDVELNDVGRQQAIAVADRLAEKREISAVYISDLKRARDTAHVIESRCNVHMFWFSNNSLSHSVGAKHTNPIVKKKPERIEDPEIRERHLGDLQGFSMREAAKLKVDANKASLSSRADQEIPGVGESFDQHFHRCTSSLQKIGRKHKGQRLAEFTHGGVSKAFHKRAAPTAELPSKIQNASISIFEIADEEGWTIKAWGEVGHLSNTGFLETAFGGDGNSG</sequence>
<organism evidence="2 3">
    <name type="scientific">Hevea brasiliensis</name>
    <name type="common">Para rubber tree</name>
    <name type="synonym">Siphonia brasiliensis</name>
    <dbReference type="NCBI Taxonomy" id="3981"/>
    <lineage>
        <taxon>Eukaryota</taxon>
        <taxon>Viridiplantae</taxon>
        <taxon>Streptophyta</taxon>
        <taxon>Embryophyta</taxon>
        <taxon>Tracheophyta</taxon>
        <taxon>Spermatophyta</taxon>
        <taxon>Magnoliopsida</taxon>
        <taxon>eudicotyledons</taxon>
        <taxon>Gunneridae</taxon>
        <taxon>Pentapetalae</taxon>
        <taxon>rosids</taxon>
        <taxon>fabids</taxon>
        <taxon>Malpighiales</taxon>
        <taxon>Euphorbiaceae</taxon>
        <taxon>Crotonoideae</taxon>
        <taxon>Micrandreae</taxon>
        <taxon>Hevea</taxon>
    </lineage>
</organism>
<dbReference type="CDD" id="cd07067">
    <property type="entry name" value="HP_PGM_like"/>
    <property type="match status" value="1"/>
</dbReference>
<reference evidence="2 3" key="1">
    <citation type="journal article" date="2020" name="Mol. Plant">
        <title>The Chromosome-Based Rubber Tree Genome Provides New Insights into Spurge Genome Evolution and Rubber Biosynthesis.</title>
        <authorList>
            <person name="Liu J."/>
            <person name="Shi C."/>
            <person name="Shi C.C."/>
            <person name="Li W."/>
            <person name="Zhang Q.J."/>
            <person name="Zhang Y."/>
            <person name="Li K."/>
            <person name="Lu H.F."/>
            <person name="Shi C."/>
            <person name="Zhu S.T."/>
            <person name="Xiao Z.Y."/>
            <person name="Nan H."/>
            <person name="Yue Y."/>
            <person name="Zhu X.G."/>
            <person name="Wu Y."/>
            <person name="Hong X.N."/>
            <person name="Fan G.Y."/>
            <person name="Tong Y."/>
            <person name="Zhang D."/>
            <person name="Mao C.L."/>
            <person name="Liu Y.L."/>
            <person name="Hao S.J."/>
            <person name="Liu W.Q."/>
            <person name="Lv M.Q."/>
            <person name="Zhang H.B."/>
            <person name="Liu Y."/>
            <person name="Hu-Tang G.R."/>
            <person name="Wang J.P."/>
            <person name="Wang J.H."/>
            <person name="Sun Y.H."/>
            <person name="Ni S.B."/>
            <person name="Chen W.B."/>
            <person name="Zhang X.C."/>
            <person name="Jiao Y.N."/>
            <person name="Eichler E.E."/>
            <person name="Li G.H."/>
            <person name="Liu X."/>
            <person name="Gao L.Z."/>
        </authorList>
    </citation>
    <scope>NUCLEOTIDE SEQUENCE [LARGE SCALE GENOMIC DNA]</scope>
    <source>
        <strain evidence="3">cv. GT1</strain>
        <tissue evidence="2">Leaf</tissue>
    </source>
</reference>
<name>A0A6A6LKW4_HEVBR</name>